<gene>
    <name evidence="10" type="ORF">GCM10011489_09900</name>
</gene>
<name>A0A916WQ17_9ACTN</name>
<keyword evidence="3" id="KW-1003">Cell membrane</keyword>
<evidence type="ECO:0000256" key="4">
    <source>
        <dbReference type="ARBA" id="ARBA00022519"/>
    </source>
</evidence>
<organism evidence="10 11">
    <name type="scientific">Gordonia jinhuaensis</name>
    <dbReference type="NCBI Taxonomy" id="1517702"/>
    <lineage>
        <taxon>Bacteria</taxon>
        <taxon>Bacillati</taxon>
        <taxon>Actinomycetota</taxon>
        <taxon>Actinomycetes</taxon>
        <taxon>Mycobacteriales</taxon>
        <taxon>Gordoniaceae</taxon>
        <taxon>Gordonia</taxon>
    </lineage>
</organism>
<dbReference type="AlphaFoldDB" id="A0A916WQ17"/>
<feature type="transmembrane region" description="Helical" evidence="8">
    <location>
        <begin position="471"/>
        <end position="489"/>
    </location>
</feature>
<evidence type="ECO:0000313" key="11">
    <source>
        <dbReference type="Proteomes" id="UP000621454"/>
    </source>
</evidence>
<feature type="transmembrane region" description="Helical" evidence="8">
    <location>
        <begin position="71"/>
        <end position="98"/>
    </location>
</feature>
<keyword evidence="6 8" id="KW-1133">Transmembrane helix</keyword>
<dbReference type="EMBL" id="BMGC01000004">
    <property type="protein sequence ID" value="GGB23628.1"/>
    <property type="molecule type" value="Genomic_DNA"/>
</dbReference>
<feature type="transmembrane region" description="Helical" evidence="8">
    <location>
        <begin position="21"/>
        <end position="51"/>
    </location>
</feature>
<evidence type="ECO:0000256" key="8">
    <source>
        <dbReference type="RuleBase" id="RU363032"/>
    </source>
</evidence>
<feature type="transmembrane region" description="Helical" evidence="8">
    <location>
        <begin position="110"/>
        <end position="130"/>
    </location>
</feature>
<feature type="domain" description="ABC transmembrane type-1" evidence="9">
    <location>
        <begin position="75"/>
        <end position="270"/>
    </location>
</feature>
<dbReference type="PANTHER" id="PTHR43357:SF4">
    <property type="entry name" value="INNER MEMBRANE ABC TRANSPORTER PERMEASE PROTEIN YDCV"/>
    <property type="match status" value="1"/>
</dbReference>
<dbReference type="CDD" id="cd06261">
    <property type="entry name" value="TM_PBP2"/>
    <property type="match status" value="2"/>
</dbReference>
<evidence type="ECO:0000259" key="9">
    <source>
        <dbReference type="PROSITE" id="PS50928"/>
    </source>
</evidence>
<keyword evidence="5 8" id="KW-0812">Transmembrane</keyword>
<feature type="transmembrane region" description="Helical" evidence="8">
    <location>
        <begin position="249"/>
        <end position="271"/>
    </location>
</feature>
<feature type="transmembrane region" description="Helical" evidence="8">
    <location>
        <begin position="521"/>
        <end position="542"/>
    </location>
</feature>
<reference evidence="10" key="2">
    <citation type="submission" date="2020-09" db="EMBL/GenBank/DDBJ databases">
        <authorList>
            <person name="Sun Q."/>
            <person name="Zhou Y."/>
        </authorList>
    </citation>
    <scope>NUCLEOTIDE SEQUENCE</scope>
    <source>
        <strain evidence="10">CGMCC 1.12827</strain>
    </source>
</reference>
<feature type="domain" description="ABC transmembrane type-1" evidence="9">
    <location>
        <begin position="349"/>
        <end position="542"/>
    </location>
</feature>
<dbReference type="PROSITE" id="PS50928">
    <property type="entry name" value="ABC_TM1"/>
    <property type="match status" value="2"/>
</dbReference>
<dbReference type="InterPro" id="IPR035906">
    <property type="entry name" value="MetI-like_sf"/>
</dbReference>
<comment type="subcellular location">
    <subcellularLocation>
        <location evidence="1">Cell inner membrane</location>
        <topology evidence="1">Multi-pass membrane protein</topology>
    </subcellularLocation>
    <subcellularLocation>
        <location evidence="8">Cell membrane</location>
        <topology evidence="8">Multi-pass membrane protein</topology>
    </subcellularLocation>
</comment>
<dbReference type="PANTHER" id="PTHR43357">
    <property type="entry name" value="INNER MEMBRANE ABC TRANSPORTER PERMEASE PROTEIN YDCV"/>
    <property type="match status" value="1"/>
</dbReference>
<dbReference type="GO" id="GO:0005886">
    <property type="term" value="C:plasma membrane"/>
    <property type="evidence" value="ECO:0007669"/>
    <property type="project" value="UniProtKB-SubCell"/>
</dbReference>
<keyword evidence="7 8" id="KW-0472">Membrane</keyword>
<evidence type="ECO:0000256" key="2">
    <source>
        <dbReference type="ARBA" id="ARBA00022448"/>
    </source>
</evidence>
<feature type="transmembrane region" description="Helical" evidence="8">
    <location>
        <begin position="291"/>
        <end position="317"/>
    </location>
</feature>
<evidence type="ECO:0000256" key="6">
    <source>
        <dbReference type="ARBA" id="ARBA00022989"/>
    </source>
</evidence>
<dbReference type="Pfam" id="PF00528">
    <property type="entry name" value="BPD_transp_1"/>
    <property type="match status" value="1"/>
</dbReference>
<comment type="similarity">
    <text evidence="8">Belongs to the binding-protein-dependent transport system permease family.</text>
</comment>
<dbReference type="InterPro" id="IPR000515">
    <property type="entry name" value="MetI-like"/>
</dbReference>
<feature type="transmembrane region" description="Helical" evidence="8">
    <location>
        <begin position="380"/>
        <end position="407"/>
    </location>
</feature>
<dbReference type="GO" id="GO:0055085">
    <property type="term" value="P:transmembrane transport"/>
    <property type="evidence" value="ECO:0007669"/>
    <property type="project" value="InterPro"/>
</dbReference>
<dbReference type="Gene3D" id="1.10.3720.10">
    <property type="entry name" value="MetI-like"/>
    <property type="match status" value="2"/>
</dbReference>
<proteinExistence type="inferred from homology"/>
<feature type="transmembrane region" description="Helical" evidence="8">
    <location>
        <begin position="419"/>
        <end position="438"/>
    </location>
</feature>
<evidence type="ECO:0000256" key="3">
    <source>
        <dbReference type="ARBA" id="ARBA00022475"/>
    </source>
</evidence>
<dbReference type="Proteomes" id="UP000621454">
    <property type="component" value="Unassembled WGS sequence"/>
</dbReference>
<keyword evidence="11" id="KW-1185">Reference proteome</keyword>
<keyword evidence="4" id="KW-0997">Cell inner membrane</keyword>
<feature type="transmembrane region" description="Helical" evidence="8">
    <location>
        <begin position="356"/>
        <end position="374"/>
    </location>
</feature>
<evidence type="ECO:0000256" key="7">
    <source>
        <dbReference type="ARBA" id="ARBA00023136"/>
    </source>
</evidence>
<feature type="transmembrane region" description="Helical" evidence="8">
    <location>
        <begin position="150"/>
        <end position="173"/>
    </location>
</feature>
<dbReference type="SUPFAM" id="SSF161098">
    <property type="entry name" value="MetI-like"/>
    <property type="match status" value="2"/>
</dbReference>
<sequence>MHILVSERPARRPTGRPAGRARTTVALLLVGAIPVMFVAILFALPVIALAVRAFGHGGGGDLLDLLDGAGAWHLVAFTVEQAALSAVVTLAVSLPIIWLVVRAGPTVRRIVMVGVTVPFVLPTVVVGMAFRALLGDGGPLSLLGLDGTIGALLCAHAFLNVAVVVRVVSAVLLSLDTRAAEAARTLGASAPRAFLTVVVPRLMPAVASAMALVFLFCSTSFGVVLILGNGRLQTIETEIYRQAVDYFDIPTAVALTLLQVVLVAAVALLTMPWRADRAVAVGRRGRRPASAATRVGLTLAAAWAVVVCLLPVAVLVVRSVRPTTGGQWTLVGYRMLTAQVNGQSAVSSLRYSLETALGAMVLSVIVGVAAAVGISRAPRVVGAFGGVLVVLPLGVSAVTVGFGYLIVLSNAPDSIATSAAVIPCVQALICIPVVYRMVAPALAAVPQNLRDSAATLGAGPLRLWWTVDLPIASRAITSAAGFAFIMAVGEFGATSFLTRPGTVTLPVLIGAALGRPGEENLAAAMAASVLLVVITGAGIAVIEMFCRDGEAGI</sequence>
<feature type="transmembrane region" description="Helical" evidence="8">
    <location>
        <begin position="209"/>
        <end position="228"/>
    </location>
</feature>
<evidence type="ECO:0000256" key="1">
    <source>
        <dbReference type="ARBA" id="ARBA00004429"/>
    </source>
</evidence>
<accession>A0A916WQ17</accession>
<protein>
    <submittedName>
        <fullName evidence="10">ABC transporter permease</fullName>
    </submittedName>
</protein>
<keyword evidence="2 8" id="KW-0813">Transport</keyword>
<evidence type="ECO:0000256" key="5">
    <source>
        <dbReference type="ARBA" id="ARBA00022692"/>
    </source>
</evidence>
<evidence type="ECO:0000313" key="10">
    <source>
        <dbReference type="EMBL" id="GGB23628.1"/>
    </source>
</evidence>
<reference evidence="10" key="1">
    <citation type="journal article" date="2014" name="Int. J. Syst. Evol. Microbiol.">
        <title>Complete genome sequence of Corynebacterium casei LMG S-19264T (=DSM 44701T), isolated from a smear-ripened cheese.</title>
        <authorList>
            <consortium name="US DOE Joint Genome Institute (JGI-PGF)"/>
            <person name="Walter F."/>
            <person name="Albersmeier A."/>
            <person name="Kalinowski J."/>
            <person name="Ruckert C."/>
        </authorList>
    </citation>
    <scope>NUCLEOTIDE SEQUENCE</scope>
    <source>
        <strain evidence="10">CGMCC 1.12827</strain>
    </source>
</reference>
<comment type="caution">
    <text evidence="10">The sequence shown here is derived from an EMBL/GenBank/DDBJ whole genome shotgun (WGS) entry which is preliminary data.</text>
</comment>